<sequence length="637" mass="72020">MSRPDRVSSGQDIHQQSLSSVQSVPSTALQEPSFGIPRRDRLVAGTSQVELVRPDVTQELTQNGLYVPNETLIPYERARRDQYLNSCVPLYQAALKGDWHAAEIVLGQYPDAVRAPLTKWNERALHIAVLAKRTTFVKNLMSRMTSNDLLELRSTNGETTLYYAALSGIVTSAEEMVKLDQRLPCIRDVHGRTPLYLAALLGHRHMTSYLFSVTPFEELTTAERTALFFATVSTDLYDTALKILKKDRTLVTAVNSDGKIALEELARKPLAIGGRNQLSVWERCLKYFGFKRIFNKALQQTLVRQLVEDIWKEIRMLPERQFTYLIDNHTSLVFDAARSGNVEFLIILIRSYPDVLRMKENGRTLFHIAVLYRQEAVFDLIYEIGGLKDLIACGLDENGNNMLHLVGESSPPGGQNFIPGAAFQLQKEFWWFKKVESIVLPPYVDKKNLDSETPREKFMRTHRELQNEGEKWMKGTAKSCMLVATLVAGIVFAAAFTVPGGNDDATGVPTFLGNVWFAAFFGSDAVSLIFSSTSVLFFLSILTSRYTEKDFLRLLPGKLLLGFLALFISIVSMVISFNTSSFLIWGRLTTLFPACLFLLGGQPIFSFLVLHYNLWVDSIRMIPPFSLFVRPRKHRLF</sequence>
<keyword evidence="2" id="KW-0812">Transmembrane</keyword>
<dbReference type="Proteomes" id="UP000516437">
    <property type="component" value="Chromosome 6"/>
</dbReference>
<dbReference type="SUPFAM" id="SSF140860">
    <property type="entry name" value="Pseudo ankyrin repeat-like"/>
    <property type="match status" value="1"/>
</dbReference>
<feature type="transmembrane region" description="Helical" evidence="2">
    <location>
        <begin position="518"/>
        <end position="539"/>
    </location>
</feature>
<dbReference type="AlphaFoldDB" id="A0A6A1VBP9"/>
<evidence type="ECO:0000256" key="2">
    <source>
        <dbReference type="SAM" id="Phobius"/>
    </source>
</evidence>
<feature type="region of interest" description="Disordered" evidence="1">
    <location>
        <begin position="1"/>
        <end position="32"/>
    </location>
</feature>
<protein>
    <recommendedName>
        <fullName evidence="3">PGG domain-containing protein</fullName>
    </recommendedName>
</protein>
<dbReference type="OrthoDB" id="1925304at2759"/>
<dbReference type="InterPro" id="IPR036770">
    <property type="entry name" value="Ankyrin_rpt-contain_sf"/>
</dbReference>
<proteinExistence type="predicted"/>
<evidence type="ECO:0000313" key="4">
    <source>
        <dbReference type="EMBL" id="KAB1209288.1"/>
    </source>
</evidence>
<keyword evidence="2" id="KW-1133">Transmembrane helix</keyword>
<comment type="caution">
    <text evidence="4">The sequence shown here is derived from an EMBL/GenBank/DDBJ whole genome shotgun (WGS) entry which is preliminary data.</text>
</comment>
<feature type="transmembrane region" description="Helical" evidence="2">
    <location>
        <begin position="480"/>
        <end position="498"/>
    </location>
</feature>
<organism evidence="4 5">
    <name type="scientific">Morella rubra</name>
    <name type="common">Chinese bayberry</name>
    <dbReference type="NCBI Taxonomy" id="262757"/>
    <lineage>
        <taxon>Eukaryota</taxon>
        <taxon>Viridiplantae</taxon>
        <taxon>Streptophyta</taxon>
        <taxon>Embryophyta</taxon>
        <taxon>Tracheophyta</taxon>
        <taxon>Spermatophyta</taxon>
        <taxon>Magnoliopsida</taxon>
        <taxon>eudicotyledons</taxon>
        <taxon>Gunneridae</taxon>
        <taxon>Pentapetalae</taxon>
        <taxon>rosids</taxon>
        <taxon>fabids</taxon>
        <taxon>Fagales</taxon>
        <taxon>Myricaceae</taxon>
        <taxon>Morella</taxon>
    </lineage>
</organism>
<reference evidence="4 5" key="1">
    <citation type="journal article" date="2019" name="Plant Biotechnol. J.">
        <title>The red bayberry genome and genetic basis of sex determination.</title>
        <authorList>
            <person name="Jia H.M."/>
            <person name="Jia H.J."/>
            <person name="Cai Q.L."/>
            <person name="Wang Y."/>
            <person name="Zhao H.B."/>
            <person name="Yang W.F."/>
            <person name="Wang G.Y."/>
            <person name="Li Y.H."/>
            <person name="Zhan D.L."/>
            <person name="Shen Y.T."/>
            <person name="Niu Q.F."/>
            <person name="Chang L."/>
            <person name="Qiu J."/>
            <person name="Zhao L."/>
            <person name="Xie H.B."/>
            <person name="Fu W.Y."/>
            <person name="Jin J."/>
            <person name="Li X.W."/>
            <person name="Jiao Y."/>
            <person name="Zhou C.C."/>
            <person name="Tu T."/>
            <person name="Chai C.Y."/>
            <person name="Gao J.L."/>
            <person name="Fan L.J."/>
            <person name="van de Weg E."/>
            <person name="Wang J.Y."/>
            <person name="Gao Z.S."/>
        </authorList>
    </citation>
    <scope>NUCLEOTIDE SEQUENCE [LARGE SCALE GENOMIC DNA]</scope>
    <source>
        <tissue evidence="4">Leaves</tissue>
    </source>
</reference>
<accession>A0A6A1VBP9</accession>
<name>A0A6A1VBP9_9ROSI</name>
<keyword evidence="5" id="KW-1185">Reference proteome</keyword>
<dbReference type="PANTHER" id="PTHR24177:SF292">
    <property type="entry name" value="ANKYRIN REPEAT FAMILY PROTEIN-RELATED"/>
    <property type="match status" value="1"/>
</dbReference>
<dbReference type="Pfam" id="PF13962">
    <property type="entry name" value="PGG"/>
    <property type="match status" value="1"/>
</dbReference>
<feature type="transmembrane region" description="Helical" evidence="2">
    <location>
        <begin position="591"/>
        <end position="612"/>
    </location>
</feature>
<dbReference type="SUPFAM" id="SSF48403">
    <property type="entry name" value="Ankyrin repeat"/>
    <property type="match status" value="1"/>
</dbReference>
<gene>
    <name evidence="4" type="ORF">CJ030_MR6G024336</name>
</gene>
<dbReference type="GO" id="GO:0016020">
    <property type="term" value="C:membrane"/>
    <property type="evidence" value="ECO:0007669"/>
    <property type="project" value="TreeGrafter"/>
</dbReference>
<dbReference type="PANTHER" id="PTHR24177">
    <property type="entry name" value="CASKIN"/>
    <property type="match status" value="1"/>
</dbReference>
<dbReference type="Gene3D" id="1.25.40.20">
    <property type="entry name" value="Ankyrin repeat-containing domain"/>
    <property type="match status" value="2"/>
</dbReference>
<dbReference type="EMBL" id="RXIC02000024">
    <property type="protein sequence ID" value="KAB1209288.1"/>
    <property type="molecule type" value="Genomic_DNA"/>
</dbReference>
<dbReference type="SMART" id="SM00248">
    <property type="entry name" value="ANK"/>
    <property type="match status" value="6"/>
</dbReference>
<dbReference type="InterPro" id="IPR026961">
    <property type="entry name" value="PGG_dom"/>
</dbReference>
<dbReference type="InterPro" id="IPR002110">
    <property type="entry name" value="Ankyrin_rpt"/>
</dbReference>
<feature type="domain" description="PGG" evidence="3">
    <location>
        <begin position="470"/>
        <end position="583"/>
    </location>
</feature>
<evidence type="ECO:0000313" key="5">
    <source>
        <dbReference type="Proteomes" id="UP000516437"/>
    </source>
</evidence>
<feature type="transmembrane region" description="Helical" evidence="2">
    <location>
        <begin position="559"/>
        <end position="585"/>
    </location>
</feature>
<evidence type="ECO:0000256" key="1">
    <source>
        <dbReference type="SAM" id="MobiDB-lite"/>
    </source>
</evidence>
<evidence type="ECO:0000259" key="3">
    <source>
        <dbReference type="Pfam" id="PF13962"/>
    </source>
</evidence>
<feature type="compositionally biased region" description="Low complexity" evidence="1">
    <location>
        <begin position="15"/>
        <end position="26"/>
    </location>
</feature>
<keyword evidence="2" id="KW-0472">Membrane</keyword>